<feature type="chain" id="PRO_5046848933" evidence="4">
    <location>
        <begin position="26"/>
        <end position="506"/>
    </location>
</feature>
<dbReference type="Gene3D" id="3.40.630.10">
    <property type="entry name" value="Zn peptidases"/>
    <property type="match status" value="1"/>
</dbReference>
<dbReference type="PANTHER" id="PTHR43270:SF4">
    <property type="entry name" value="CARNOSINE DIPEPTIDASE 2, ISOFORM A"/>
    <property type="match status" value="1"/>
</dbReference>
<dbReference type="PANTHER" id="PTHR43270">
    <property type="entry name" value="BETA-ALA-HIS DIPEPTIDASE"/>
    <property type="match status" value="1"/>
</dbReference>
<organism evidence="6 7">
    <name type="scientific">Arenimonas soli</name>
    <dbReference type="NCBI Taxonomy" id="2269504"/>
    <lineage>
        <taxon>Bacteria</taxon>
        <taxon>Pseudomonadati</taxon>
        <taxon>Pseudomonadota</taxon>
        <taxon>Gammaproteobacteria</taxon>
        <taxon>Lysobacterales</taxon>
        <taxon>Lysobacteraceae</taxon>
        <taxon>Arenimonas</taxon>
    </lineage>
</organism>
<dbReference type="Gene3D" id="3.30.70.360">
    <property type="match status" value="1"/>
</dbReference>
<dbReference type="SUPFAM" id="SSF53187">
    <property type="entry name" value="Zn-dependent exopeptidases"/>
    <property type="match status" value="1"/>
</dbReference>
<proteinExistence type="predicted"/>
<evidence type="ECO:0000259" key="5">
    <source>
        <dbReference type="Pfam" id="PF07687"/>
    </source>
</evidence>
<keyword evidence="4" id="KW-0732">Signal</keyword>
<dbReference type="EMBL" id="BMKC01000003">
    <property type="protein sequence ID" value="GGA83478.1"/>
    <property type="molecule type" value="Genomic_DNA"/>
</dbReference>
<keyword evidence="2" id="KW-0479">Metal-binding</keyword>
<keyword evidence="7" id="KW-1185">Reference proteome</keyword>
<dbReference type="InterPro" id="IPR011650">
    <property type="entry name" value="Peptidase_M20_dimer"/>
</dbReference>
<evidence type="ECO:0000256" key="3">
    <source>
        <dbReference type="ARBA" id="ARBA00022801"/>
    </source>
</evidence>
<keyword evidence="1" id="KW-0645">Protease</keyword>
<evidence type="ECO:0000256" key="4">
    <source>
        <dbReference type="SAM" id="SignalP"/>
    </source>
</evidence>
<name>A0ABQ1HNT9_9GAMM</name>
<sequence length="506" mass="53515">MLSKTLVFLGLGLASATSCVATAHAAAPAMPAEARATLSEAIAADHDQALSRLREWIALPSINAEKLNRQEGAELMQRMLLDAGFDTARIIPTDGAPGVFGRLDAGAPTTLAVYFMYDVKQFEAHEWSQPPLEGRLVERDGKTVMIGRGAINQKGPEATLLTAIRAFKTTGTPLPVNIVLVAEGEEETGSENFGQITGDPEVAKALADAVGVILPVAWQGNDGGVEIYLGAKGVAEVQLVADGAKSGRGPGMEIHSSLGASVENPAWRLVKALDTLVADDGYTPAIDGWMDDVRPLSDEQIALIESGIRPGAEAAAKKELKVQGWIAGEDYRSSLVRLASQPTVTIQGLVGGYTGPGGKTSIPSRAEAKLDFRLVPDMQADEVVSKLRAHLDKRGFTDIQIVTGGIYGPTETSRDAAIVRALEKALAGADVPHTLTPRLAGSWPGYRFTDPPVSLPAVFVGIGQGGQAHAPDEWYLIDAEDPKLAGIDRQALFFAEFLYALANTKP</sequence>
<dbReference type="InterPro" id="IPR051458">
    <property type="entry name" value="Cyt/Met_Dipeptidase"/>
</dbReference>
<evidence type="ECO:0000313" key="6">
    <source>
        <dbReference type="EMBL" id="GGA83478.1"/>
    </source>
</evidence>
<dbReference type="InterPro" id="IPR002933">
    <property type="entry name" value="Peptidase_M20"/>
</dbReference>
<dbReference type="PROSITE" id="PS51257">
    <property type="entry name" value="PROKAR_LIPOPROTEIN"/>
    <property type="match status" value="1"/>
</dbReference>
<reference evidence="7" key="1">
    <citation type="journal article" date="2019" name="Int. J. Syst. Evol. Microbiol.">
        <title>The Global Catalogue of Microorganisms (GCM) 10K type strain sequencing project: providing services to taxonomists for standard genome sequencing and annotation.</title>
        <authorList>
            <consortium name="The Broad Institute Genomics Platform"/>
            <consortium name="The Broad Institute Genome Sequencing Center for Infectious Disease"/>
            <person name="Wu L."/>
            <person name="Ma J."/>
        </authorList>
    </citation>
    <scope>NUCLEOTIDE SEQUENCE [LARGE SCALE GENOMIC DNA]</scope>
    <source>
        <strain evidence="7">CGMCC 1.15905</strain>
    </source>
</reference>
<dbReference type="Pfam" id="PF01546">
    <property type="entry name" value="Peptidase_M20"/>
    <property type="match status" value="1"/>
</dbReference>
<comment type="caution">
    <text evidence="6">The sequence shown here is derived from an EMBL/GenBank/DDBJ whole genome shotgun (WGS) entry which is preliminary data.</text>
</comment>
<evidence type="ECO:0000256" key="2">
    <source>
        <dbReference type="ARBA" id="ARBA00022723"/>
    </source>
</evidence>
<protein>
    <submittedName>
        <fullName evidence="6">Peptidase M20</fullName>
    </submittedName>
</protein>
<gene>
    <name evidence="6" type="ORF">GCM10011521_22310</name>
</gene>
<evidence type="ECO:0000313" key="7">
    <source>
        <dbReference type="Proteomes" id="UP000623419"/>
    </source>
</evidence>
<dbReference type="Proteomes" id="UP000623419">
    <property type="component" value="Unassembled WGS sequence"/>
</dbReference>
<feature type="domain" description="Peptidase M20 dimerisation" evidence="5">
    <location>
        <begin position="249"/>
        <end position="394"/>
    </location>
</feature>
<dbReference type="Pfam" id="PF07687">
    <property type="entry name" value="M20_dimer"/>
    <property type="match status" value="1"/>
</dbReference>
<accession>A0ABQ1HNT9</accession>
<feature type="signal peptide" evidence="4">
    <location>
        <begin position="1"/>
        <end position="25"/>
    </location>
</feature>
<keyword evidence="3" id="KW-0378">Hydrolase</keyword>
<dbReference type="RefSeq" id="WP_188664182.1">
    <property type="nucleotide sequence ID" value="NZ_BMKC01000003.1"/>
</dbReference>
<evidence type="ECO:0000256" key="1">
    <source>
        <dbReference type="ARBA" id="ARBA00022670"/>
    </source>
</evidence>